<gene>
    <name evidence="1" type="ORF">K431DRAFT_65920</name>
</gene>
<proteinExistence type="predicted"/>
<name>A0A9P4Q6S8_9PEZI</name>
<comment type="caution">
    <text evidence="1">The sequence shown here is derived from an EMBL/GenBank/DDBJ whole genome shotgun (WGS) entry which is preliminary data.</text>
</comment>
<organism evidence="1 2">
    <name type="scientific">Polychaeton citri CBS 116435</name>
    <dbReference type="NCBI Taxonomy" id="1314669"/>
    <lineage>
        <taxon>Eukaryota</taxon>
        <taxon>Fungi</taxon>
        <taxon>Dikarya</taxon>
        <taxon>Ascomycota</taxon>
        <taxon>Pezizomycotina</taxon>
        <taxon>Dothideomycetes</taxon>
        <taxon>Dothideomycetidae</taxon>
        <taxon>Capnodiales</taxon>
        <taxon>Capnodiaceae</taxon>
        <taxon>Polychaeton</taxon>
    </lineage>
</organism>
<accession>A0A9P4Q6S8</accession>
<keyword evidence="2" id="KW-1185">Reference proteome</keyword>
<evidence type="ECO:0000313" key="1">
    <source>
        <dbReference type="EMBL" id="KAF2721667.1"/>
    </source>
</evidence>
<dbReference type="Proteomes" id="UP000799441">
    <property type="component" value="Unassembled WGS sequence"/>
</dbReference>
<protein>
    <submittedName>
        <fullName evidence="1">Uncharacterized protein</fullName>
    </submittedName>
</protein>
<evidence type="ECO:0000313" key="2">
    <source>
        <dbReference type="Proteomes" id="UP000799441"/>
    </source>
</evidence>
<reference evidence="1" key="1">
    <citation type="journal article" date="2020" name="Stud. Mycol.">
        <title>101 Dothideomycetes genomes: a test case for predicting lifestyles and emergence of pathogens.</title>
        <authorList>
            <person name="Haridas S."/>
            <person name="Albert R."/>
            <person name="Binder M."/>
            <person name="Bloem J."/>
            <person name="Labutti K."/>
            <person name="Salamov A."/>
            <person name="Andreopoulos B."/>
            <person name="Baker S."/>
            <person name="Barry K."/>
            <person name="Bills G."/>
            <person name="Bluhm B."/>
            <person name="Cannon C."/>
            <person name="Castanera R."/>
            <person name="Culley D."/>
            <person name="Daum C."/>
            <person name="Ezra D."/>
            <person name="Gonzalez J."/>
            <person name="Henrissat B."/>
            <person name="Kuo A."/>
            <person name="Liang C."/>
            <person name="Lipzen A."/>
            <person name="Lutzoni F."/>
            <person name="Magnuson J."/>
            <person name="Mondo S."/>
            <person name="Nolan M."/>
            <person name="Ohm R."/>
            <person name="Pangilinan J."/>
            <person name="Park H.-J."/>
            <person name="Ramirez L."/>
            <person name="Alfaro M."/>
            <person name="Sun H."/>
            <person name="Tritt A."/>
            <person name="Yoshinaga Y."/>
            <person name="Zwiers L.-H."/>
            <person name="Turgeon B."/>
            <person name="Goodwin S."/>
            <person name="Spatafora J."/>
            <person name="Crous P."/>
            <person name="Grigoriev I."/>
        </authorList>
    </citation>
    <scope>NUCLEOTIDE SEQUENCE</scope>
    <source>
        <strain evidence="1">CBS 116435</strain>
    </source>
</reference>
<dbReference type="AlphaFoldDB" id="A0A9P4Q6S8"/>
<dbReference type="EMBL" id="MU003788">
    <property type="protein sequence ID" value="KAF2721667.1"/>
    <property type="molecule type" value="Genomic_DNA"/>
</dbReference>
<sequence length="178" mass="20197">MGRGPADAHVPPRLVEVVFWELDRNSTSRAVSEGKGQGPSSLDYATTQAMWRDTMSDNCYRSYNLMDRFCKIQWPHIQHTAPNMRLHGNSAGEHGRASGRLYVSIRVTVDGLLLEFDTVVGLSPRGHGDEYARIRCLQSYSWVGSTLIDEIIRHRVGHLRRGLINHINCRAERHFDAL</sequence>